<evidence type="ECO:0000256" key="6">
    <source>
        <dbReference type="SAM" id="Phobius"/>
    </source>
</evidence>
<dbReference type="PANTHER" id="PTHR30213:SF0">
    <property type="entry name" value="UPF0761 MEMBRANE PROTEIN YIHY"/>
    <property type="match status" value="1"/>
</dbReference>
<evidence type="ECO:0000313" key="7">
    <source>
        <dbReference type="EMBL" id="MPN27635.1"/>
    </source>
</evidence>
<gene>
    <name evidence="7" type="ORF">SDC9_175069</name>
</gene>
<keyword evidence="2" id="KW-1003">Cell membrane</keyword>
<dbReference type="InterPro" id="IPR017039">
    <property type="entry name" value="Virul_fac_BrkB"/>
</dbReference>
<dbReference type="GO" id="GO:0005886">
    <property type="term" value="C:plasma membrane"/>
    <property type="evidence" value="ECO:0007669"/>
    <property type="project" value="UniProtKB-SubCell"/>
</dbReference>
<sequence length="57" mass="6619">MFPSYQLIYGVLAVIPILFVWVYWTWCIVLLGAEITVTLGEYRKLKQAAEKEEAEQP</sequence>
<keyword evidence="3 6" id="KW-0812">Transmembrane</keyword>
<dbReference type="PANTHER" id="PTHR30213">
    <property type="entry name" value="INNER MEMBRANE PROTEIN YHJD"/>
    <property type="match status" value="1"/>
</dbReference>
<accession>A0A645GLP0</accession>
<feature type="transmembrane region" description="Helical" evidence="6">
    <location>
        <begin position="6"/>
        <end position="33"/>
    </location>
</feature>
<organism evidence="7">
    <name type="scientific">bioreactor metagenome</name>
    <dbReference type="NCBI Taxonomy" id="1076179"/>
    <lineage>
        <taxon>unclassified sequences</taxon>
        <taxon>metagenomes</taxon>
        <taxon>ecological metagenomes</taxon>
    </lineage>
</organism>
<protein>
    <submittedName>
        <fullName evidence="7">Uncharacterized protein</fullName>
    </submittedName>
</protein>
<comment type="subcellular location">
    <subcellularLocation>
        <location evidence="1">Cell membrane</location>
        <topology evidence="1">Multi-pass membrane protein</topology>
    </subcellularLocation>
</comment>
<dbReference type="AlphaFoldDB" id="A0A645GLP0"/>
<reference evidence="7" key="1">
    <citation type="submission" date="2019-08" db="EMBL/GenBank/DDBJ databases">
        <authorList>
            <person name="Kucharzyk K."/>
            <person name="Murdoch R.W."/>
            <person name="Higgins S."/>
            <person name="Loffler F."/>
        </authorList>
    </citation>
    <scope>NUCLEOTIDE SEQUENCE</scope>
</reference>
<keyword evidence="5 6" id="KW-0472">Membrane</keyword>
<comment type="caution">
    <text evidence="7">The sequence shown here is derived from an EMBL/GenBank/DDBJ whole genome shotgun (WGS) entry which is preliminary data.</text>
</comment>
<dbReference type="EMBL" id="VSSQ01077619">
    <property type="protein sequence ID" value="MPN27635.1"/>
    <property type="molecule type" value="Genomic_DNA"/>
</dbReference>
<proteinExistence type="predicted"/>
<evidence type="ECO:0000256" key="2">
    <source>
        <dbReference type="ARBA" id="ARBA00022475"/>
    </source>
</evidence>
<keyword evidence="4 6" id="KW-1133">Transmembrane helix</keyword>
<evidence type="ECO:0000256" key="1">
    <source>
        <dbReference type="ARBA" id="ARBA00004651"/>
    </source>
</evidence>
<evidence type="ECO:0000256" key="3">
    <source>
        <dbReference type="ARBA" id="ARBA00022692"/>
    </source>
</evidence>
<dbReference type="Pfam" id="PF03631">
    <property type="entry name" value="Virul_fac_BrkB"/>
    <property type="match status" value="1"/>
</dbReference>
<evidence type="ECO:0000256" key="4">
    <source>
        <dbReference type="ARBA" id="ARBA00022989"/>
    </source>
</evidence>
<name>A0A645GLP0_9ZZZZ</name>
<evidence type="ECO:0000256" key="5">
    <source>
        <dbReference type="ARBA" id="ARBA00023136"/>
    </source>
</evidence>